<protein>
    <submittedName>
        <fullName evidence="1">Uncharacterized protein</fullName>
    </submittedName>
</protein>
<proteinExistence type="predicted"/>
<sequence length="65" mass="7530">MNAKEVDMYLMSVAAFIMRVESLNEREAFNLIRENRVKERLKMVPSLADHCSPKQCAEMLLTNRG</sequence>
<dbReference type="Proteomes" id="UP000318138">
    <property type="component" value="Chromosome"/>
</dbReference>
<accession>A0A859FCT2</accession>
<keyword evidence="2" id="KW-1185">Reference proteome</keyword>
<dbReference type="AlphaFoldDB" id="A0A859FCT2"/>
<evidence type="ECO:0000313" key="2">
    <source>
        <dbReference type="Proteomes" id="UP000318138"/>
    </source>
</evidence>
<dbReference type="RefSeq" id="WP_176008636.1">
    <property type="nucleotide sequence ID" value="NZ_CP041372.2"/>
</dbReference>
<gene>
    <name evidence="1" type="ORF">FLK61_28035</name>
</gene>
<name>A0A859FCT2_9BACI</name>
<organism evidence="1 2">
    <name type="scientific">Paenalkalicoccus suaedae</name>
    <dbReference type="NCBI Taxonomy" id="2592382"/>
    <lineage>
        <taxon>Bacteria</taxon>
        <taxon>Bacillati</taxon>
        <taxon>Bacillota</taxon>
        <taxon>Bacilli</taxon>
        <taxon>Bacillales</taxon>
        <taxon>Bacillaceae</taxon>
        <taxon>Paenalkalicoccus</taxon>
    </lineage>
</organism>
<dbReference type="EMBL" id="CP041372">
    <property type="protein sequence ID" value="QKS70601.1"/>
    <property type="molecule type" value="Genomic_DNA"/>
</dbReference>
<dbReference type="KEGG" id="psua:FLK61_28035"/>
<reference evidence="2" key="1">
    <citation type="submission" date="2019-07" db="EMBL/GenBank/DDBJ databases">
        <title>Bacillus alkalisoli sp. nov. isolated from saline soil.</title>
        <authorList>
            <person name="Sun J.-Q."/>
            <person name="Xu L."/>
        </authorList>
    </citation>
    <scope>NUCLEOTIDE SEQUENCE [LARGE SCALE GENOMIC DNA]</scope>
    <source>
        <strain evidence="2">M4U3P1</strain>
    </source>
</reference>
<evidence type="ECO:0000313" key="1">
    <source>
        <dbReference type="EMBL" id="QKS70601.1"/>
    </source>
</evidence>